<comment type="caution">
    <text evidence="2">The sequence shown here is derived from an EMBL/GenBank/DDBJ whole genome shotgun (WGS) entry which is preliminary data.</text>
</comment>
<name>A0ABV9TZL4_9ACTN</name>
<evidence type="ECO:0000256" key="1">
    <source>
        <dbReference type="SAM" id="Phobius"/>
    </source>
</evidence>
<protein>
    <submittedName>
        <fullName evidence="2">Uncharacterized protein</fullName>
    </submittedName>
</protein>
<feature type="transmembrane region" description="Helical" evidence="1">
    <location>
        <begin position="76"/>
        <end position="95"/>
    </location>
</feature>
<keyword evidence="1" id="KW-0472">Membrane</keyword>
<reference evidence="3" key="1">
    <citation type="journal article" date="2019" name="Int. J. Syst. Evol. Microbiol.">
        <title>The Global Catalogue of Microorganisms (GCM) 10K type strain sequencing project: providing services to taxonomists for standard genome sequencing and annotation.</title>
        <authorList>
            <consortium name="The Broad Institute Genomics Platform"/>
            <consortium name="The Broad Institute Genome Sequencing Center for Infectious Disease"/>
            <person name="Wu L."/>
            <person name="Ma J."/>
        </authorList>
    </citation>
    <scope>NUCLEOTIDE SEQUENCE [LARGE SCALE GENOMIC DNA]</scope>
    <source>
        <strain evidence="3">KLKA75</strain>
    </source>
</reference>
<evidence type="ECO:0000313" key="3">
    <source>
        <dbReference type="Proteomes" id="UP001595872"/>
    </source>
</evidence>
<gene>
    <name evidence="2" type="ORF">ACFPCY_16220</name>
</gene>
<feature type="transmembrane region" description="Helical" evidence="1">
    <location>
        <begin position="37"/>
        <end position="56"/>
    </location>
</feature>
<organism evidence="2 3">
    <name type="scientific">Actinomadura gamaensis</name>
    <dbReference type="NCBI Taxonomy" id="1763541"/>
    <lineage>
        <taxon>Bacteria</taxon>
        <taxon>Bacillati</taxon>
        <taxon>Actinomycetota</taxon>
        <taxon>Actinomycetes</taxon>
        <taxon>Streptosporangiales</taxon>
        <taxon>Thermomonosporaceae</taxon>
        <taxon>Actinomadura</taxon>
    </lineage>
</organism>
<keyword evidence="1" id="KW-1133">Transmembrane helix</keyword>
<feature type="transmembrane region" description="Helical" evidence="1">
    <location>
        <begin position="101"/>
        <end position="120"/>
    </location>
</feature>
<evidence type="ECO:0000313" key="2">
    <source>
        <dbReference type="EMBL" id="MFC4908871.1"/>
    </source>
</evidence>
<dbReference type="Proteomes" id="UP001595872">
    <property type="component" value="Unassembled WGS sequence"/>
</dbReference>
<dbReference type="RefSeq" id="WP_378255898.1">
    <property type="nucleotide sequence ID" value="NZ_JBHSIT010000004.1"/>
</dbReference>
<proteinExistence type="predicted"/>
<accession>A0ABV9TZL4</accession>
<sequence>MSETLKASDIKPLPIWFFAFEGTMGAAYDLLKAWDGAWMVLAALGAVNIAVGLTVLRRRKKLVKAMLKNNRTRKIFFALIGLRMGVHLVLGAIGAEVHSAPMHLALGLGMAAITMGLLWFDQRITFRVLGLTEARPQVAPVPAA</sequence>
<keyword evidence="1" id="KW-0812">Transmembrane</keyword>
<dbReference type="EMBL" id="JBHSIT010000004">
    <property type="protein sequence ID" value="MFC4908871.1"/>
    <property type="molecule type" value="Genomic_DNA"/>
</dbReference>
<keyword evidence="3" id="KW-1185">Reference proteome</keyword>